<evidence type="ECO:0000313" key="3">
    <source>
        <dbReference type="Proteomes" id="UP000246494"/>
    </source>
</evidence>
<evidence type="ECO:0000313" key="2">
    <source>
        <dbReference type="EMBL" id="AWN05057.1"/>
    </source>
</evidence>
<dbReference type="RefSeq" id="YP_010654664.1">
    <property type="nucleotide sequence ID" value="NC_070814.1"/>
</dbReference>
<name>A0A2U8UMU6_9CAUD</name>
<proteinExistence type="predicted"/>
<dbReference type="Proteomes" id="UP000246494">
    <property type="component" value="Segment"/>
</dbReference>
<gene>
    <name evidence="2" type="primary">32</name>
    <name evidence="2" type="ORF">SEA_EASLEY_32</name>
</gene>
<feature type="region of interest" description="Disordered" evidence="1">
    <location>
        <begin position="1"/>
        <end position="69"/>
    </location>
</feature>
<accession>A0A2U8UMU6</accession>
<keyword evidence="3" id="KW-1185">Reference proteome</keyword>
<organism evidence="2 3">
    <name type="scientific">Gordonia phage Easley</name>
    <dbReference type="NCBI Taxonomy" id="2182395"/>
    <lineage>
        <taxon>Viruses</taxon>
        <taxon>Duplodnaviria</taxon>
        <taxon>Heunggongvirae</taxon>
        <taxon>Uroviricota</taxon>
        <taxon>Caudoviricetes</taxon>
        <taxon>Beenievirus</taxon>
        <taxon>Beenievirus easley</taxon>
    </lineage>
</organism>
<reference evidence="3" key="1">
    <citation type="submission" date="2018-04" db="EMBL/GenBank/DDBJ databases">
        <authorList>
            <person name="Go L.Y."/>
            <person name="Mitchell J.A."/>
        </authorList>
    </citation>
    <scope>NUCLEOTIDE SEQUENCE [LARGE SCALE GENOMIC DNA]</scope>
</reference>
<feature type="compositionally biased region" description="Polar residues" evidence="1">
    <location>
        <begin position="31"/>
        <end position="47"/>
    </location>
</feature>
<dbReference type="GeneID" id="77930515"/>
<feature type="compositionally biased region" description="Polar residues" evidence="1">
    <location>
        <begin position="7"/>
        <end position="16"/>
    </location>
</feature>
<sequence length="140" mass="14810">MGAVTARPSQSTISIDSSRPPSMGRRSSTSISGRKTSNPLISHSSLRGMSGVMSGVAGSGPDGRRARTHQLGDTGVMDNAALIYAVATHIADRHGGYAETAYDLAAELVQEFSDPRELFLYVAYNEAVVERIAALKATRV</sequence>
<feature type="compositionally biased region" description="Low complexity" evidence="1">
    <location>
        <begin position="17"/>
        <end position="30"/>
    </location>
</feature>
<evidence type="ECO:0000256" key="1">
    <source>
        <dbReference type="SAM" id="MobiDB-lite"/>
    </source>
</evidence>
<protein>
    <submittedName>
        <fullName evidence="2">Uncharacterized protein</fullName>
    </submittedName>
</protein>
<dbReference type="EMBL" id="MH155867">
    <property type="protein sequence ID" value="AWN05057.1"/>
    <property type="molecule type" value="Genomic_DNA"/>
</dbReference>
<dbReference type="KEGG" id="vg:77930515"/>